<dbReference type="PROSITE" id="PS00107">
    <property type="entry name" value="PROTEIN_KINASE_ATP"/>
    <property type="match status" value="1"/>
</dbReference>
<dbReference type="Pfam" id="PF23598">
    <property type="entry name" value="LRR_14"/>
    <property type="match status" value="1"/>
</dbReference>
<feature type="domain" description="Protein kinase" evidence="24">
    <location>
        <begin position="704"/>
        <end position="984"/>
    </location>
</feature>
<keyword evidence="10 23" id="KW-0732">Signal</keyword>
<dbReference type="CDD" id="cd14066">
    <property type="entry name" value="STKc_IRAK"/>
    <property type="match status" value="1"/>
</dbReference>
<evidence type="ECO:0000256" key="12">
    <source>
        <dbReference type="ARBA" id="ARBA00022741"/>
    </source>
</evidence>
<keyword evidence="7" id="KW-0433">Leucine-rich repeat</keyword>
<keyword evidence="16 22" id="KW-0472">Membrane</keyword>
<keyword evidence="11" id="KW-0677">Repeat</keyword>
<organism evidence="25 26">
    <name type="scientific">Castanea mollissima</name>
    <name type="common">Chinese chestnut</name>
    <dbReference type="NCBI Taxonomy" id="60419"/>
    <lineage>
        <taxon>Eukaryota</taxon>
        <taxon>Viridiplantae</taxon>
        <taxon>Streptophyta</taxon>
        <taxon>Embryophyta</taxon>
        <taxon>Tracheophyta</taxon>
        <taxon>Spermatophyta</taxon>
        <taxon>Magnoliopsida</taxon>
        <taxon>eudicotyledons</taxon>
        <taxon>Gunneridae</taxon>
        <taxon>Pentapetalae</taxon>
        <taxon>rosids</taxon>
        <taxon>fabids</taxon>
        <taxon>Fagales</taxon>
        <taxon>Fagaceae</taxon>
        <taxon>Castanea</taxon>
    </lineage>
</organism>
<dbReference type="GO" id="GO:0005886">
    <property type="term" value="C:plasma membrane"/>
    <property type="evidence" value="ECO:0007669"/>
    <property type="project" value="UniProtKB-SubCell"/>
</dbReference>
<keyword evidence="15 22" id="KW-1133">Transmembrane helix</keyword>
<evidence type="ECO:0000313" key="25">
    <source>
        <dbReference type="EMBL" id="KAF3961990.1"/>
    </source>
</evidence>
<dbReference type="SUPFAM" id="SSF52047">
    <property type="entry name" value="RNI-like"/>
    <property type="match status" value="1"/>
</dbReference>
<feature type="chain" id="PRO_5035168446" description="non-specific serine/threonine protein kinase" evidence="23">
    <location>
        <begin position="26"/>
        <end position="992"/>
    </location>
</feature>
<reference evidence="25" key="1">
    <citation type="submission" date="2020-03" db="EMBL/GenBank/DDBJ databases">
        <title>Castanea mollissima Vanexum genome sequencing.</title>
        <authorList>
            <person name="Staton M."/>
        </authorList>
    </citation>
    <scope>NUCLEOTIDE SEQUENCE</scope>
    <source>
        <tissue evidence="25">Leaf</tissue>
    </source>
</reference>
<dbReference type="Gene3D" id="1.10.510.10">
    <property type="entry name" value="Transferase(Phosphotransferase) domain 1"/>
    <property type="match status" value="1"/>
</dbReference>
<dbReference type="FunFam" id="1.10.510.10:FF:000358">
    <property type="entry name" value="Putative leucine-rich repeat receptor-like serine/threonine-protein kinase"/>
    <property type="match status" value="1"/>
</dbReference>
<sequence length="992" mass="109602">MEISSFFVFFVLLLGHCLMASTAVAVRTNITTDQSALLALKAHITDDPYKTLASNWSTSTSTSVCNWIGITCGSKHLRVTALNLSHMGLSGTIAPQVGKLTFLSHLSFRNNNFHGSLPNELASLRRLEVVSFGLNNFSGMLPSWLGFLSKLQVLYAYANSFNGSIPESLGNISSLKVLHLSENNLSGRIPKSLGNCTSLEIIHLDDNDFTGEIPQEIVTLPNLTEVTLANNSLTGHIPNATFNSSKIEVISLYMNQLSGNLPSSIGHWLPNLSLLYLWGNRLEGIIPNSISNASMLTELELGANYFYGSIPNTLGNLRQLERLNLVNNFFTRESSTLELSFLSSLTNCINLKSLVVADNPLNGTLPNLNGNFSTSLEEFVAFNCNIKGIIPREIGNLSNLMTLSLEHNELIGPIPTIVGNLGNLQGLFLQNNRIHGSIPNDICHLRKLVDLYLNQNELFGSIPTCWGNLSSLQNLYLDSNQLTSIPSSFWSLRDILRINLSSNSLNGHLPSDVGKLEHVTQMDLSWNKLSGEIPTIKGLCSLVNLSLAHNKFQGPIPQSFGNLISMERLDLSDNYFSGEIPKSLIGLKCLKYFNVSFNRLKGEIPSRGVFNQFSASSFMGNQALCGPPQLQVPPCKRSSKTTTAVIVRYILPAMIAAILALFLIFVLMRGQKRDAKRKGRGDLLPLATWRRITKLELEQATNGFSETNLVGKGSFGSVYKGTLSDGTTVAIKVFNLNIEGGFKSFEAECDVLCSIRHRNLVKIISSCSSNDFKALVLEYMPKGSLQKWLYSHNYFLDMLERLSMMIDVASSLEYLHHGCPLPIVHCDLKPSNILLNKDTVALVSDFGISKFLGNEDSMTQTMTLATIGYMAPEYGSQGIISTRGDVYSYGILLMETFTRKNPTDEMFAGEMNLKGWVRQSLPHSVTEVIDSNLLKRGEENFNAKLDCMLSIMQLAMACSTEALEERSSMRDVVRTLKNIKLKFLKDVEKIDN</sequence>
<dbReference type="PANTHER" id="PTHR27008">
    <property type="entry name" value="OS04G0122200 PROTEIN"/>
    <property type="match status" value="1"/>
</dbReference>
<evidence type="ECO:0000256" key="13">
    <source>
        <dbReference type="ARBA" id="ARBA00022777"/>
    </source>
</evidence>
<dbReference type="SUPFAM" id="SSF52058">
    <property type="entry name" value="L domain-like"/>
    <property type="match status" value="1"/>
</dbReference>
<dbReference type="OrthoDB" id="676979at2759"/>
<evidence type="ECO:0000256" key="11">
    <source>
        <dbReference type="ARBA" id="ARBA00022737"/>
    </source>
</evidence>
<accession>A0A8J4VLZ4</accession>
<evidence type="ECO:0000256" key="4">
    <source>
        <dbReference type="ARBA" id="ARBA00022475"/>
    </source>
</evidence>
<dbReference type="InterPro" id="IPR055414">
    <property type="entry name" value="LRR_R13L4/SHOC2-like"/>
</dbReference>
<evidence type="ECO:0000256" key="8">
    <source>
        <dbReference type="ARBA" id="ARBA00022679"/>
    </source>
</evidence>
<comment type="similarity">
    <text evidence="2">Belongs to the protein kinase superfamily. Ser/Thr protein kinase family.</text>
</comment>
<dbReference type="PROSITE" id="PS00108">
    <property type="entry name" value="PROTEIN_KINASE_ST"/>
    <property type="match status" value="1"/>
</dbReference>
<dbReference type="Proteomes" id="UP000737018">
    <property type="component" value="Unassembled WGS sequence"/>
</dbReference>
<evidence type="ECO:0000256" key="17">
    <source>
        <dbReference type="ARBA" id="ARBA00023170"/>
    </source>
</evidence>
<dbReference type="InterPro" id="IPR001611">
    <property type="entry name" value="Leu-rich_rpt"/>
</dbReference>
<evidence type="ECO:0000256" key="3">
    <source>
        <dbReference type="ARBA" id="ARBA00012513"/>
    </source>
</evidence>
<evidence type="ECO:0000256" key="6">
    <source>
        <dbReference type="ARBA" id="ARBA00022553"/>
    </source>
</evidence>
<dbReference type="FunFam" id="3.80.10.10:FF:000317">
    <property type="entry name" value="Inactive leucine-rich repeat receptor-like protein kinase"/>
    <property type="match status" value="1"/>
</dbReference>
<keyword evidence="4" id="KW-1003">Cell membrane</keyword>
<dbReference type="PANTHER" id="PTHR27008:SF497">
    <property type="entry name" value="OS11G0695000 PROTEIN"/>
    <property type="match status" value="1"/>
</dbReference>
<evidence type="ECO:0000256" key="21">
    <source>
        <dbReference type="PROSITE-ProRule" id="PRU10141"/>
    </source>
</evidence>
<keyword evidence="8" id="KW-0808">Transferase</keyword>
<evidence type="ECO:0000256" key="15">
    <source>
        <dbReference type="ARBA" id="ARBA00022989"/>
    </source>
</evidence>
<keyword evidence="5" id="KW-0723">Serine/threonine-protein kinase</keyword>
<dbReference type="FunFam" id="3.30.200.20:FF:000661">
    <property type="entry name" value="Serine-threonine protein kinase plant-type"/>
    <property type="match status" value="1"/>
</dbReference>
<dbReference type="PROSITE" id="PS51450">
    <property type="entry name" value="LRR"/>
    <property type="match status" value="1"/>
</dbReference>
<evidence type="ECO:0000259" key="24">
    <source>
        <dbReference type="PROSITE" id="PS50011"/>
    </source>
</evidence>
<keyword evidence="14 21" id="KW-0067">ATP-binding</keyword>
<evidence type="ECO:0000256" key="22">
    <source>
        <dbReference type="SAM" id="Phobius"/>
    </source>
</evidence>
<evidence type="ECO:0000256" key="19">
    <source>
        <dbReference type="ARBA" id="ARBA00047899"/>
    </source>
</evidence>
<evidence type="ECO:0000256" key="20">
    <source>
        <dbReference type="ARBA" id="ARBA00048679"/>
    </source>
</evidence>
<feature type="binding site" evidence="21">
    <location>
        <position position="732"/>
    </location>
    <ligand>
        <name>ATP</name>
        <dbReference type="ChEBI" id="CHEBI:30616"/>
    </ligand>
</feature>
<dbReference type="FunFam" id="3.80.10.10:FF:000129">
    <property type="entry name" value="Leucine-rich repeat receptor-like kinase"/>
    <property type="match status" value="1"/>
</dbReference>
<keyword evidence="12 21" id="KW-0547">Nucleotide-binding</keyword>
<evidence type="ECO:0000313" key="26">
    <source>
        <dbReference type="Proteomes" id="UP000737018"/>
    </source>
</evidence>
<comment type="catalytic activity">
    <reaction evidence="19">
        <text>L-threonyl-[protein] + ATP = O-phospho-L-threonyl-[protein] + ADP + H(+)</text>
        <dbReference type="Rhea" id="RHEA:46608"/>
        <dbReference type="Rhea" id="RHEA-COMP:11060"/>
        <dbReference type="Rhea" id="RHEA-COMP:11605"/>
        <dbReference type="ChEBI" id="CHEBI:15378"/>
        <dbReference type="ChEBI" id="CHEBI:30013"/>
        <dbReference type="ChEBI" id="CHEBI:30616"/>
        <dbReference type="ChEBI" id="CHEBI:61977"/>
        <dbReference type="ChEBI" id="CHEBI:456216"/>
        <dbReference type="EC" id="2.7.11.1"/>
    </reaction>
</comment>
<dbReference type="Pfam" id="PF13855">
    <property type="entry name" value="LRR_8"/>
    <property type="match status" value="3"/>
</dbReference>
<dbReference type="FunFam" id="3.80.10.10:FF:000383">
    <property type="entry name" value="Leucine-rich repeat receptor protein kinase EMS1"/>
    <property type="match status" value="1"/>
</dbReference>
<keyword evidence="13" id="KW-0418">Kinase</keyword>
<evidence type="ECO:0000256" key="14">
    <source>
        <dbReference type="ARBA" id="ARBA00022840"/>
    </source>
</evidence>
<dbReference type="InterPro" id="IPR032675">
    <property type="entry name" value="LRR_dom_sf"/>
</dbReference>
<evidence type="ECO:0000256" key="9">
    <source>
        <dbReference type="ARBA" id="ARBA00022692"/>
    </source>
</evidence>
<dbReference type="InterPro" id="IPR051809">
    <property type="entry name" value="Plant_receptor-like_S/T_kinase"/>
</dbReference>
<keyword evidence="26" id="KW-1185">Reference proteome</keyword>
<evidence type="ECO:0000256" key="16">
    <source>
        <dbReference type="ARBA" id="ARBA00023136"/>
    </source>
</evidence>
<dbReference type="InterPro" id="IPR011009">
    <property type="entry name" value="Kinase-like_dom_sf"/>
</dbReference>
<dbReference type="InterPro" id="IPR001245">
    <property type="entry name" value="Ser-Thr/Tyr_kinase_cat_dom"/>
</dbReference>
<feature type="signal peptide" evidence="23">
    <location>
        <begin position="1"/>
        <end position="25"/>
    </location>
</feature>
<evidence type="ECO:0000256" key="7">
    <source>
        <dbReference type="ARBA" id="ARBA00022614"/>
    </source>
</evidence>
<dbReference type="Gene3D" id="3.80.10.10">
    <property type="entry name" value="Ribonuclease Inhibitor"/>
    <property type="match status" value="4"/>
</dbReference>
<keyword evidence="18" id="KW-0325">Glycoprotein</keyword>
<dbReference type="FunFam" id="3.80.10.10:FF:000719">
    <property type="entry name" value="MDIS1-interacting receptor like kinase 2 isoform A"/>
    <property type="match status" value="1"/>
</dbReference>
<dbReference type="InterPro" id="IPR000719">
    <property type="entry name" value="Prot_kinase_dom"/>
</dbReference>
<dbReference type="InterPro" id="IPR008271">
    <property type="entry name" value="Ser/Thr_kinase_AS"/>
</dbReference>
<comment type="catalytic activity">
    <reaction evidence="20">
        <text>L-seryl-[protein] + ATP = O-phospho-L-seryl-[protein] + ADP + H(+)</text>
        <dbReference type="Rhea" id="RHEA:17989"/>
        <dbReference type="Rhea" id="RHEA-COMP:9863"/>
        <dbReference type="Rhea" id="RHEA-COMP:11604"/>
        <dbReference type="ChEBI" id="CHEBI:15378"/>
        <dbReference type="ChEBI" id="CHEBI:29999"/>
        <dbReference type="ChEBI" id="CHEBI:30616"/>
        <dbReference type="ChEBI" id="CHEBI:83421"/>
        <dbReference type="ChEBI" id="CHEBI:456216"/>
        <dbReference type="EC" id="2.7.11.1"/>
    </reaction>
</comment>
<dbReference type="GO" id="GO:0004674">
    <property type="term" value="F:protein serine/threonine kinase activity"/>
    <property type="evidence" value="ECO:0007669"/>
    <property type="project" value="UniProtKB-KW"/>
</dbReference>
<dbReference type="SUPFAM" id="SSF56112">
    <property type="entry name" value="Protein kinase-like (PK-like)"/>
    <property type="match status" value="1"/>
</dbReference>
<dbReference type="Pfam" id="PF08263">
    <property type="entry name" value="LRRNT_2"/>
    <property type="match status" value="1"/>
</dbReference>
<dbReference type="EMBL" id="JRKL02001798">
    <property type="protein sequence ID" value="KAF3961990.1"/>
    <property type="molecule type" value="Genomic_DNA"/>
</dbReference>
<dbReference type="GO" id="GO:0005524">
    <property type="term" value="F:ATP binding"/>
    <property type="evidence" value="ECO:0007669"/>
    <property type="project" value="UniProtKB-UniRule"/>
</dbReference>
<comment type="subcellular location">
    <subcellularLocation>
        <location evidence="1">Cell membrane</location>
        <topology evidence="1">Single-pass membrane protein</topology>
    </subcellularLocation>
</comment>
<evidence type="ECO:0000256" key="18">
    <source>
        <dbReference type="ARBA" id="ARBA00023180"/>
    </source>
</evidence>
<dbReference type="InterPro" id="IPR013210">
    <property type="entry name" value="LRR_N_plant-typ"/>
</dbReference>
<dbReference type="SMART" id="SM00369">
    <property type="entry name" value="LRR_TYP"/>
    <property type="match status" value="7"/>
</dbReference>
<proteinExistence type="inferred from homology"/>
<dbReference type="AlphaFoldDB" id="A0A8J4VLZ4"/>
<feature type="transmembrane region" description="Helical" evidence="22">
    <location>
        <begin position="646"/>
        <end position="668"/>
    </location>
</feature>
<name>A0A8J4VLZ4_9ROSI</name>
<gene>
    <name evidence="25" type="ORF">CMV_013451</name>
</gene>
<dbReference type="InterPro" id="IPR003591">
    <property type="entry name" value="Leu-rich_rpt_typical-subtyp"/>
</dbReference>
<evidence type="ECO:0000256" key="10">
    <source>
        <dbReference type="ARBA" id="ARBA00022729"/>
    </source>
</evidence>
<dbReference type="Gene3D" id="3.30.200.20">
    <property type="entry name" value="Phosphorylase Kinase, domain 1"/>
    <property type="match status" value="1"/>
</dbReference>
<keyword evidence="6" id="KW-0597">Phosphoprotein</keyword>
<dbReference type="SMART" id="SM00220">
    <property type="entry name" value="S_TKc"/>
    <property type="match status" value="1"/>
</dbReference>
<dbReference type="PROSITE" id="PS50011">
    <property type="entry name" value="PROTEIN_KINASE_DOM"/>
    <property type="match status" value="1"/>
</dbReference>
<dbReference type="InterPro" id="IPR017441">
    <property type="entry name" value="Protein_kinase_ATP_BS"/>
</dbReference>
<evidence type="ECO:0000256" key="23">
    <source>
        <dbReference type="SAM" id="SignalP"/>
    </source>
</evidence>
<keyword evidence="9 22" id="KW-0812">Transmembrane</keyword>
<evidence type="ECO:0000256" key="5">
    <source>
        <dbReference type="ARBA" id="ARBA00022527"/>
    </source>
</evidence>
<evidence type="ECO:0000256" key="2">
    <source>
        <dbReference type="ARBA" id="ARBA00008684"/>
    </source>
</evidence>
<dbReference type="Pfam" id="PF07714">
    <property type="entry name" value="PK_Tyr_Ser-Thr"/>
    <property type="match status" value="1"/>
</dbReference>
<evidence type="ECO:0000256" key="1">
    <source>
        <dbReference type="ARBA" id="ARBA00004162"/>
    </source>
</evidence>
<dbReference type="Pfam" id="PF00560">
    <property type="entry name" value="LRR_1"/>
    <property type="match status" value="1"/>
</dbReference>
<keyword evidence="17" id="KW-0675">Receptor</keyword>
<protein>
    <recommendedName>
        <fullName evidence="3">non-specific serine/threonine protein kinase</fullName>
        <ecNumber evidence="3">2.7.11.1</ecNumber>
    </recommendedName>
</protein>
<comment type="caution">
    <text evidence="25">The sequence shown here is derived from an EMBL/GenBank/DDBJ whole genome shotgun (WGS) entry which is preliminary data.</text>
</comment>
<dbReference type="EC" id="2.7.11.1" evidence="3"/>